<comment type="caution">
    <text evidence="1">The sequence shown here is derived from an EMBL/GenBank/DDBJ whole genome shotgun (WGS) entry which is preliminary data.</text>
</comment>
<keyword evidence="2" id="KW-1185">Reference proteome</keyword>
<protein>
    <submittedName>
        <fullName evidence="1">Chorismate mutase 2-like isoform X1</fullName>
    </submittedName>
</protein>
<organism evidence="1 2">
    <name type="scientific">Gossypium australe</name>
    <dbReference type="NCBI Taxonomy" id="47621"/>
    <lineage>
        <taxon>Eukaryota</taxon>
        <taxon>Viridiplantae</taxon>
        <taxon>Streptophyta</taxon>
        <taxon>Embryophyta</taxon>
        <taxon>Tracheophyta</taxon>
        <taxon>Spermatophyta</taxon>
        <taxon>Magnoliopsida</taxon>
        <taxon>eudicotyledons</taxon>
        <taxon>Gunneridae</taxon>
        <taxon>Pentapetalae</taxon>
        <taxon>rosids</taxon>
        <taxon>malvids</taxon>
        <taxon>Malvales</taxon>
        <taxon>Malvaceae</taxon>
        <taxon>Malvoideae</taxon>
        <taxon>Gossypium</taxon>
    </lineage>
</organism>
<accession>A0A5B6W8T0</accession>
<dbReference type="AlphaFoldDB" id="A0A5B6W8T0"/>
<name>A0A5B6W8T0_9ROSI</name>
<sequence length="62" mass="6706">MIDSGVAWVDISGTLSFVNGRSGQVVTWHLMPFHGTDPYCASISDGFNRIEPPLFVGPEPAK</sequence>
<gene>
    <name evidence="1" type="ORF">EPI10_011598</name>
</gene>
<reference evidence="1" key="1">
    <citation type="submission" date="2019-08" db="EMBL/GenBank/DDBJ databases">
        <authorList>
            <person name="Liu F."/>
        </authorList>
    </citation>
    <scope>NUCLEOTIDE SEQUENCE [LARGE SCALE GENOMIC DNA]</scope>
    <source>
        <strain evidence="1">PA1801</strain>
        <tissue evidence="1">Leaf</tissue>
    </source>
</reference>
<proteinExistence type="predicted"/>
<evidence type="ECO:0000313" key="2">
    <source>
        <dbReference type="Proteomes" id="UP000325315"/>
    </source>
</evidence>
<dbReference type="Proteomes" id="UP000325315">
    <property type="component" value="Unassembled WGS sequence"/>
</dbReference>
<evidence type="ECO:0000313" key="1">
    <source>
        <dbReference type="EMBL" id="KAA3477733.1"/>
    </source>
</evidence>
<dbReference type="OrthoDB" id="191918at2759"/>
<dbReference type="EMBL" id="SMMG02000004">
    <property type="protein sequence ID" value="KAA3477733.1"/>
    <property type="molecule type" value="Genomic_DNA"/>
</dbReference>